<accession>A0AAD1Z2H3</accession>
<keyword evidence="1" id="KW-0812">Transmembrane</keyword>
<reference evidence="2" key="1">
    <citation type="submission" date="2023-05" db="EMBL/GenBank/DDBJ databases">
        <authorList>
            <person name="Huff M."/>
        </authorList>
    </citation>
    <scope>NUCLEOTIDE SEQUENCE</scope>
</reference>
<protein>
    <submittedName>
        <fullName evidence="2">Uncharacterized protein</fullName>
    </submittedName>
</protein>
<dbReference type="PANTHER" id="PTHR31343">
    <property type="entry name" value="T15D22.8"/>
    <property type="match status" value="1"/>
</dbReference>
<keyword evidence="1" id="KW-1133">Transmembrane helix</keyword>
<feature type="transmembrane region" description="Helical" evidence="1">
    <location>
        <begin position="55"/>
        <end position="77"/>
    </location>
</feature>
<name>A0AAD1Z2H3_9LAMI</name>
<keyword evidence="3" id="KW-1185">Reference proteome</keyword>
<sequence length="181" mass="20684">MNLPSQDYRRQGLKTLQSDHQEQKPLKRTIEPIASRLDDDIYSAKSLCFRHLKNLYTIFAKTCCPAVVLFFLVPAVFPPFFVSKFYVDTMGLLAPSSEIYGLQLASSEVMHPPIVTYPSEMDGIPRNRLPVFGLASYKYKDSLWTSNAGCQCQSANSLLQAVDDWLTLRYVNHPDFLFFCR</sequence>
<proteinExistence type="predicted"/>
<evidence type="ECO:0000313" key="3">
    <source>
        <dbReference type="Proteomes" id="UP000834106"/>
    </source>
</evidence>
<dbReference type="PANTHER" id="PTHR31343:SF42">
    <property type="entry name" value="T15D22.8"/>
    <property type="match status" value="1"/>
</dbReference>
<keyword evidence="1" id="KW-0472">Membrane</keyword>
<evidence type="ECO:0000256" key="1">
    <source>
        <dbReference type="SAM" id="Phobius"/>
    </source>
</evidence>
<dbReference type="EMBL" id="OU503040">
    <property type="protein sequence ID" value="CAI9761972.1"/>
    <property type="molecule type" value="Genomic_DNA"/>
</dbReference>
<gene>
    <name evidence="2" type="ORF">FPE_LOCUS9402</name>
</gene>
<evidence type="ECO:0000313" key="2">
    <source>
        <dbReference type="EMBL" id="CAI9761972.1"/>
    </source>
</evidence>
<organism evidence="2 3">
    <name type="scientific">Fraxinus pennsylvanica</name>
    <dbReference type="NCBI Taxonomy" id="56036"/>
    <lineage>
        <taxon>Eukaryota</taxon>
        <taxon>Viridiplantae</taxon>
        <taxon>Streptophyta</taxon>
        <taxon>Embryophyta</taxon>
        <taxon>Tracheophyta</taxon>
        <taxon>Spermatophyta</taxon>
        <taxon>Magnoliopsida</taxon>
        <taxon>eudicotyledons</taxon>
        <taxon>Gunneridae</taxon>
        <taxon>Pentapetalae</taxon>
        <taxon>asterids</taxon>
        <taxon>lamiids</taxon>
        <taxon>Lamiales</taxon>
        <taxon>Oleaceae</taxon>
        <taxon>Oleeae</taxon>
        <taxon>Fraxinus</taxon>
    </lineage>
</organism>
<dbReference type="AlphaFoldDB" id="A0AAD1Z2H3"/>
<dbReference type="Pfam" id="PF05623">
    <property type="entry name" value="DUF789"/>
    <property type="match status" value="1"/>
</dbReference>
<dbReference type="Proteomes" id="UP000834106">
    <property type="component" value="Chromosome 5"/>
</dbReference>
<dbReference type="InterPro" id="IPR008507">
    <property type="entry name" value="DUF789"/>
</dbReference>